<dbReference type="InterPro" id="IPR006001">
    <property type="entry name" value="Therm_gnt_kin"/>
</dbReference>
<evidence type="ECO:0000256" key="3">
    <source>
        <dbReference type="ARBA" id="ARBA00022679"/>
    </source>
</evidence>
<keyword evidence="4 8" id="KW-0547">Nucleotide-binding</keyword>
<reference evidence="9" key="3">
    <citation type="submission" date="2025-08" db="UniProtKB">
        <authorList>
            <consortium name="Ensembl"/>
        </authorList>
    </citation>
    <scope>IDENTIFICATION</scope>
</reference>
<dbReference type="PANTHER" id="PTHR43442:SF3">
    <property type="entry name" value="GLUCONOKINASE-RELATED"/>
    <property type="match status" value="1"/>
</dbReference>
<evidence type="ECO:0000256" key="1">
    <source>
        <dbReference type="ARBA" id="ARBA00004875"/>
    </source>
</evidence>
<evidence type="ECO:0000313" key="10">
    <source>
        <dbReference type="Proteomes" id="UP000265140"/>
    </source>
</evidence>
<reference evidence="9" key="4">
    <citation type="submission" date="2025-09" db="UniProtKB">
        <authorList>
            <consortium name="Ensembl"/>
        </authorList>
    </citation>
    <scope>IDENTIFICATION</scope>
</reference>
<evidence type="ECO:0000256" key="2">
    <source>
        <dbReference type="ARBA" id="ARBA00008420"/>
    </source>
</evidence>
<accession>A0A3P8YXZ6</accession>
<dbReference type="InParanoid" id="A0A3P8YXZ6"/>
<gene>
    <name evidence="9" type="primary">IDNK</name>
</gene>
<dbReference type="InterPro" id="IPR027417">
    <property type="entry name" value="P-loop_NTPase"/>
</dbReference>
<dbReference type="Bgee" id="ENSELUG00000020041">
    <property type="expression patterns" value="Expressed in stomach and 14 other cell types or tissues"/>
</dbReference>
<dbReference type="Gene3D" id="3.40.50.300">
    <property type="entry name" value="P-loop containing nucleotide triphosphate hydrolases"/>
    <property type="match status" value="1"/>
</dbReference>
<organism evidence="9 10">
    <name type="scientific">Esox lucius</name>
    <name type="common">Northern pike</name>
    <dbReference type="NCBI Taxonomy" id="8010"/>
    <lineage>
        <taxon>Eukaryota</taxon>
        <taxon>Metazoa</taxon>
        <taxon>Chordata</taxon>
        <taxon>Craniata</taxon>
        <taxon>Vertebrata</taxon>
        <taxon>Euteleostomi</taxon>
        <taxon>Actinopterygii</taxon>
        <taxon>Neopterygii</taxon>
        <taxon>Teleostei</taxon>
        <taxon>Protacanthopterygii</taxon>
        <taxon>Esociformes</taxon>
        <taxon>Esocidae</taxon>
        <taxon>Esox</taxon>
    </lineage>
</organism>
<reference evidence="10" key="1">
    <citation type="journal article" date="2014" name="PLoS ONE">
        <title>The genome and linkage map of the northern pike (Esox lucius): conserved synteny revealed between the salmonid sister group and the Neoteleostei.</title>
        <authorList>
            <person name="Rondeau E.B."/>
            <person name="Minkley D.R."/>
            <person name="Leong J.S."/>
            <person name="Messmer A.M."/>
            <person name="Jantzen J.R."/>
            <person name="von Schalburg K.R."/>
            <person name="Lemon C."/>
            <person name="Bird N.H."/>
            <person name="Koop B.F."/>
        </authorList>
    </citation>
    <scope>NUCLEOTIDE SEQUENCE</scope>
</reference>
<keyword evidence="3 8" id="KW-0808">Transferase</keyword>
<dbReference type="NCBIfam" id="TIGR01313">
    <property type="entry name" value="therm_gnt_kin"/>
    <property type="match status" value="1"/>
</dbReference>
<dbReference type="AlphaFoldDB" id="A0A3P8YXZ6"/>
<reference evidence="9" key="2">
    <citation type="submission" date="2020-02" db="EMBL/GenBank/DDBJ databases">
        <title>Esox lucius (northern pike) genome, fEsoLuc1, primary haplotype.</title>
        <authorList>
            <person name="Myers G."/>
            <person name="Karagic N."/>
            <person name="Meyer A."/>
            <person name="Pippel M."/>
            <person name="Reichard M."/>
            <person name="Winkler S."/>
            <person name="Tracey A."/>
            <person name="Sims Y."/>
            <person name="Howe K."/>
            <person name="Rhie A."/>
            <person name="Formenti G."/>
            <person name="Durbin R."/>
            <person name="Fedrigo O."/>
            <person name="Jarvis E.D."/>
        </authorList>
    </citation>
    <scope>NUCLEOTIDE SEQUENCE [LARGE SCALE GENOMIC DNA]</scope>
</reference>
<dbReference type="Ensembl" id="ENSELUT00000031358.3">
    <property type="protein sequence ID" value="ENSELUP00000020827.3"/>
    <property type="gene ID" value="ENSELUG00000020041.3"/>
</dbReference>
<dbReference type="SUPFAM" id="SSF52540">
    <property type="entry name" value="P-loop containing nucleoside triphosphate hydrolases"/>
    <property type="match status" value="1"/>
</dbReference>
<dbReference type="EC" id="2.7.1.12" evidence="8"/>
<dbReference type="GO" id="GO:0005975">
    <property type="term" value="P:carbohydrate metabolic process"/>
    <property type="evidence" value="ECO:0007669"/>
    <property type="project" value="InterPro"/>
</dbReference>
<evidence type="ECO:0000256" key="6">
    <source>
        <dbReference type="ARBA" id="ARBA00022840"/>
    </source>
</evidence>
<evidence type="ECO:0000256" key="5">
    <source>
        <dbReference type="ARBA" id="ARBA00022777"/>
    </source>
</evidence>
<dbReference type="GeneTree" id="ENSGT00390000003364"/>
<dbReference type="GO" id="GO:0005737">
    <property type="term" value="C:cytoplasm"/>
    <property type="evidence" value="ECO:0007669"/>
    <property type="project" value="TreeGrafter"/>
</dbReference>
<comment type="similarity">
    <text evidence="2 8">Belongs to the gluconokinase GntK/GntV family.</text>
</comment>
<name>A0A3P8YXZ6_ESOLU</name>
<proteinExistence type="inferred from homology"/>
<keyword evidence="5 8" id="KW-0418">Kinase</keyword>
<comment type="catalytic activity">
    <reaction evidence="7 8">
        <text>D-gluconate + ATP = 6-phospho-D-gluconate + ADP + H(+)</text>
        <dbReference type="Rhea" id="RHEA:19433"/>
        <dbReference type="ChEBI" id="CHEBI:15378"/>
        <dbReference type="ChEBI" id="CHEBI:18391"/>
        <dbReference type="ChEBI" id="CHEBI:30616"/>
        <dbReference type="ChEBI" id="CHEBI:58759"/>
        <dbReference type="ChEBI" id="CHEBI:456216"/>
        <dbReference type="EC" id="2.7.1.12"/>
    </reaction>
</comment>
<sequence>MIYVVMGVSGCGKTTLGAFLSHKLGWPLHEGDDFHPVENVEKMSRGEPLTDQDRLPWLLKLHDIIQREMSSGRNAIVVCSALRRLYRQVLLLGSKALTSSEPGSVATCSLPGVWFLFLYGTYDMIHTRMVARRGHFMQPDLLRSQFEVLEPPAPEENAILLDIRRSTDDICREIQEHLRQLS</sequence>
<evidence type="ECO:0000313" key="9">
    <source>
        <dbReference type="Ensembl" id="ENSELUP00000020827.3"/>
    </source>
</evidence>
<dbReference type="GO" id="GO:0005524">
    <property type="term" value="F:ATP binding"/>
    <property type="evidence" value="ECO:0007669"/>
    <property type="project" value="UniProtKB-KW"/>
</dbReference>
<evidence type="ECO:0000256" key="7">
    <source>
        <dbReference type="ARBA" id="ARBA00048090"/>
    </source>
</evidence>
<protein>
    <recommendedName>
        <fullName evidence="8">Gluconokinase</fullName>
        <ecNumber evidence="8">2.7.1.12</ecNumber>
    </recommendedName>
</protein>
<dbReference type="STRING" id="8010.ENSELUP00000020827"/>
<dbReference type="FunFam" id="3.40.50.300:FF:000522">
    <property type="entry name" value="Gluconokinase"/>
    <property type="match status" value="1"/>
</dbReference>
<keyword evidence="6 8" id="KW-0067">ATP-binding</keyword>
<keyword evidence="10" id="KW-1185">Reference proteome</keyword>
<dbReference type="PANTHER" id="PTHR43442">
    <property type="entry name" value="GLUCONOKINASE-RELATED"/>
    <property type="match status" value="1"/>
</dbReference>
<evidence type="ECO:0000256" key="4">
    <source>
        <dbReference type="ARBA" id="ARBA00022741"/>
    </source>
</evidence>
<dbReference type="GO" id="GO:0046316">
    <property type="term" value="F:gluconokinase activity"/>
    <property type="evidence" value="ECO:0007669"/>
    <property type="project" value="UniProtKB-EC"/>
</dbReference>
<dbReference type="OMA" id="YEGDDYH"/>
<evidence type="ECO:0000256" key="8">
    <source>
        <dbReference type="RuleBase" id="RU363066"/>
    </source>
</evidence>
<comment type="pathway">
    <text evidence="1 8">Carbohydrate acid metabolism; D-gluconate degradation.</text>
</comment>
<dbReference type="Proteomes" id="UP000265140">
    <property type="component" value="Chromosome 13"/>
</dbReference>
<dbReference type="CDD" id="cd02021">
    <property type="entry name" value="GntK"/>
    <property type="match status" value="1"/>
</dbReference>
<dbReference type="UniPathway" id="UPA00792"/>